<dbReference type="PANTHER" id="PTHR34874">
    <property type="entry name" value="PROTEIN YCHN"/>
    <property type="match status" value="1"/>
</dbReference>
<dbReference type="Proteomes" id="UP000001982">
    <property type="component" value="Chromosome"/>
</dbReference>
<dbReference type="FunFam" id="3.40.1260.10:FF:000001">
    <property type="entry name" value="Sulfurtransferase TusD"/>
    <property type="match status" value="1"/>
</dbReference>
<evidence type="ECO:0000256" key="2">
    <source>
        <dbReference type="ARBA" id="ARBA00007067"/>
    </source>
</evidence>
<dbReference type="NCBIfam" id="NF001237">
    <property type="entry name" value="PRK00207.1"/>
    <property type="match status" value="1"/>
</dbReference>
<comment type="subcellular location">
    <subcellularLocation>
        <location evidence="1">Cytoplasm</location>
    </subcellularLocation>
</comment>
<dbReference type="PANTHER" id="PTHR34874:SF3">
    <property type="entry name" value="SULFURTRANSFERASE TUSD"/>
    <property type="match status" value="1"/>
</dbReference>
<keyword evidence="3" id="KW-0963">Cytoplasm</keyword>
<dbReference type="InterPro" id="IPR027396">
    <property type="entry name" value="DsrEFH-like"/>
</dbReference>
<dbReference type="GO" id="GO:0016783">
    <property type="term" value="F:sulfurtransferase activity"/>
    <property type="evidence" value="ECO:0007669"/>
    <property type="project" value="InterPro"/>
</dbReference>
<dbReference type="GO" id="GO:0002143">
    <property type="term" value="P:tRNA wobble position uridine thiolation"/>
    <property type="evidence" value="ECO:0007669"/>
    <property type="project" value="TreeGrafter"/>
</dbReference>
<evidence type="ECO:0000313" key="6">
    <source>
        <dbReference type="Proteomes" id="UP000001982"/>
    </source>
</evidence>
<dbReference type="GO" id="GO:1990228">
    <property type="term" value="C:sulfurtransferase complex"/>
    <property type="evidence" value="ECO:0007669"/>
    <property type="project" value="TreeGrafter"/>
</dbReference>
<sequence>MAFFERHKVMSQFLIQVNGGAYGSTGSFRALKFCQSALAQGHTIVGVFFYQDGVYNSNALLTPASDEFDIHTAWQALSEAHQITLTNCVSAAWRRGILSPQDALDNAKPQWNAATSFTMGGLGELVAGIEQAERLVCF</sequence>
<dbReference type="InterPro" id="IPR003787">
    <property type="entry name" value="Sulphur_relay_DsrE/F-like"/>
</dbReference>
<evidence type="ECO:0000256" key="1">
    <source>
        <dbReference type="ARBA" id="ARBA00004496"/>
    </source>
</evidence>
<dbReference type="Pfam" id="PF02635">
    <property type="entry name" value="DsrE"/>
    <property type="match status" value="1"/>
</dbReference>
<keyword evidence="6" id="KW-1185">Reference proteome</keyword>
<gene>
    <name evidence="5" type="ordered locus">Sden_1808</name>
</gene>
<dbReference type="SUPFAM" id="SSF75169">
    <property type="entry name" value="DsrEFH-like"/>
    <property type="match status" value="1"/>
</dbReference>
<dbReference type="KEGG" id="sdn:Sden_1808"/>
<dbReference type="eggNOG" id="COG1553">
    <property type="taxonomic scope" value="Bacteria"/>
</dbReference>
<evidence type="ECO:0000256" key="4">
    <source>
        <dbReference type="ARBA" id="ARBA00022679"/>
    </source>
</evidence>
<dbReference type="EMBL" id="CP000302">
    <property type="protein sequence ID" value="ABE55092.1"/>
    <property type="molecule type" value="Genomic_DNA"/>
</dbReference>
<dbReference type="AlphaFoldDB" id="Q12N84"/>
<dbReference type="HOGENOM" id="CLU_132095_0_0_6"/>
<dbReference type="STRING" id="318161.Sden_1808"/>
<reference evidence="5 6" key="1">
    <citation type="submission" date="2006-03" db="EMBL/GenBank/DDBJ databases">
        <title>Complete sequence of Shewanella denitrificans OS217.</title>
        <authorList>
            <consortium name="US DOE Joint Genome Institute"/>
            <person name="Copeland A."/>
            <person name="Lucas S."/>
            <person name="Lapidus A."/>
            <person name="Barry K."/>
            <person name="Detter J.C."/>
            <person name="Glavina del Rio T."/>
            <person name="Hammon N."/>
            <person name="Israni S."/>
            <person name="Dalin E."/>
            <person name="Tice H."/>
            <person name="Pitluck S."/>
            <person name="Brettin T."/>
            <person name="Bruce D."/>
            <person name="Han C."/>
            <person name="Tapia R."/>
            <person name="Gilna P."/>
            <person name="Kiss H."/>
            <person name="Schmutz J."/>
            <person name="Larimer F."/>
            <person name="Land M."/>
            <person name="Hauser L."/>
            <person name="Kyrpides N."/>
            <person name="Lykidis A."/>
            <person name="Richardson P."/>
        </authorList>
    </citation>
    <scope>NUCLEOTIDE SEQUENCE [LARGE SCALE GENOMIC DNA]</scope>
    <source>
        <strain evidence="6">OS217 / ATCC BAA-1090 / DSM 15013</strain>
    </source>
</reference>
<dbReference type="GO" id="GO:0097163">
    <property type="term" value="F:sulfur carrier activity"/>
    <property type="evidence" value="ECO:0007669"/>
    <property type="project" value="TreeGrafter"/>
</dbReference>
<dbReference type="NCBIfam" id="TIGR03012">
    <property type="entry name" value="sulf_tusD_dsrE"/>
    <property type="match status" value="1"/>
</dbReference>
<proteinExistence type="inferred from homology"/>
<comment type="similarity">
    <text evidence="2">Belongs to the DsrE/TusD family.</text>
</comment>
<accession>Q12N84</accession>
<evidence type="ECO:0000256" key="3">
    <source>
        <dbReference type="ARBA" id="ARBA00022490"/>
    </source>
</evidence>
<dbReference type="InterPro" id="IPR017463">
    <property type="entry name" value="Sulphur_relay_TusD/DsrE"/>
</dbReference>
<protein>
    <submittedName>
        <fullName evidence="5">DsrE-like protein</fullName>
    </submittedName>
</protein>
<name>Q12N84_SHEDO</name>
<dbReference type="Gene3D" id="3.40.1260.10">
    <property type="entry name" value="DsrEFH-like"/>
    <property type="match status" value="1"/>
</dbReference>
<keyword evidence="4" id="KW-0808">Transferase</keyword>
<evidence type="ECO:0000313" key="5">
    <source>
        <dbReference type="EMBL" id="ABE55092.1"/>
    </source>
</evidence>
<organism evidence="5 6">
    <name type="scientific">Shewanella denitrificans (strain OS217 / ATCC BAA-1090 / DSM 15013)</name>
    <dbReference type="NCBI Taxonomy" id="318161"/>
    <lineage>
        <taxon>Bacteria</taxon>
        <taxon>Pseudomonadati</taxon>
        <taxon>Pseudomonadota</taxon>
        <taxon>Gammaproteobacteria</taxon>
        <taxon>Alteromonadales</taxon>
        <taxon>Shewanellaceae</taxon>
        <taxon>Shewanella</taxon>
    </lineage>
</organism>